<dbReference type="GO" id="GO:0005886">
    <property type="term" value="C:plasma membrane"/>
    <property type="evidence" value="ECO:0007669"/>
    <property type="project" value="UniProtKB-SubCell"/>
</dbReference>
<dbReference type="InterPro" id="IPR001958">
    <property type="entry name" value="Tet-R_TetA/multi-R_MdtG-like"/>
</dbReference>
<feature type="transmembrane region" description="Helical" evidence="7">
    <location>
        <begin position="122"/>
        <end position="144"/>
    </location>
</feature>
<dbReference type="PRINTS" id="PR01035">
    <property type="entry name" value="TCRTETA"/>
</dbReference>
<dbReference type="AlphaFoldDB" id="A0A6L6YI20"/>
<keyword evidence="5 7" id="KW-1133">Transmembrane helix</keyword>
<reference evidence="9 10" key="1">
    <citation type="submission" date="2019-12" db="EMBL/GenBank/DDBJ databases">
        <title>Microbes associate with the intestines of laboratory mice.</title>
        <authorList>
            <person name="Navarre W."/>
            <person name="Wong E."/>
        </authorList>
    </citation>
    <scope>NUCLEOTIDE SEQUENCE [LARGE SCALE GENOMIC DNA]</scope>
    <source>
        <strain evidence="9 10">NM82_D38</strain>
    </source>
</reference>
<keyword evidence="4 7" id="KW-0812">Transmembrane</keyword>
<evidence type="ECO:0000256" key="2">
    <source>
        <dbReference type="ARBA" id="ARBA00022448"/>
    </source>
</evidence>
<evidence type="ECO:0000259" key="8">
    <source>
        <dbReference type="PROSITE" id="PS50850"/>
    </source>
</evidence>
<accession>A0A6L6YI20</accession>
<keyword evidence="10" id="KW-1185">Reference proteome</keyword>
<evidence type="ECO:0000256" key="6">
    <source>
        <dbReference type="ARBA" id="ARBA00023136"/>
    </source>
</evidence>
<dbReference type="PANTHER" id="PTHR23517:SF3">
    <property type="entry name" value="INTEGRAL MEMBRANE TRANSPORT PROTEIN"/>
    <property type="match status" value="1"/>
</dbReference>
<dbReference type="OrthoDB" id="4822895at2"/>
<keyword evidence="6 7" id="KW-0472">Membrane</keyword>
<proteinExistence type="predicted"/>
<feature type="transmembrane region" description="Helical" evidence="7">
    <location>
        <begin position="54"/>
        <end position="75"/>
    </location>
</feature>
<feature type="transmembrane region" description="Helical" evidence="7">
    <location>
        <begin position="234"/>
        <end position="253"/>
    </location>
</feature>
<evidence type="ECO:0000313" key="9">
    <source>
        <dbReference type="EMBL" id="MVX56328.1"/>
    </source>
</evidence>
<keyword evidence="3" id="KW-1003">Cell membrane</keyword>
<evidence type="ECO:0000256" key="1">
    <source>
        <dbReference type="ARBA" id="ARBA00004651"/>
    </source>
</evidence>
<dbReference type="Pfam" id="PF07690">
    <property type="entry name" value="MFS_1"/>
    <property type="match status" value="1"/>
</dbReference>
<dbReference type="Proteomes" id="UP000472580">
    <property type="component" value="Unassembled WGS sequence"/>
</dbReference>
<name>A0A6L6YI20_9BURK</name>
<organism evidence="9 10">
    <name type="scientific">Parasutterella muris</name>
    <dbReference type="NCBI Taxonomy" id="2565572"/>
    <lineage>
        <taxon>Bacteria</taxon>
        <taxon>Pseudomonadati</taxon>
        <taxon>Pseudomonadota</taxon>
        <taxon>Betaproteobacteria</taxon>
        <taxon>Burkholderiales</taxon>
        <taxon>Sutterellaceae</taxon>
        <taxon>Parasutterella</taxon>
    </lineage>
</organism>
<evidence type="ECO:0000256" key="4">
    <source>
        <dbReference type="ARBA" id="ARBA00022692"/>
    </source>
</evidence>
<dbReference type="Gene3D" id="1.20.1250.20">
    <property type="entry name" value="MFS general substrate transporter like domains"/>
    <property type="match status" value="1"/>
</dbReference>
<dbReference type="InterPro" id="IPR020846">
    <property type="entry name" value="MFS_dom"/>
</dbReference>
<feature type="transmembrane region" description="Helical" evidence="7">
    <location>
        <begin position="265"/>
        <end position="298"/>
    </location>
</feature>
<feature type="transmembrane region" description="Helical" evidence="7">
    <location>
        <begin position="26"/>
        <end position="47"/>
    </location>
</feature>
<comment type="subcellular location">
    <subcellularLocation>
        <location evidence="1">Cell membrane</location>
        <topology evidence="1">Multi-pass membrane protein</topology>
    </subcellularLocation>
</comment>
<dbReference type="EMBL" id="WSRP01000008">
    <property type="protein sequence ID" value="MVX56328.1"/>
    <property type="molecule type" value="Genomic_DNA"/>
</dbReference>
<dbReference type="PROSITE" id="PS50850">
    <property type="entry name" value="MFS"/>
    <property type="match status" value="1"/>
</dbReference>
<dbReference type="InterPro" id="IPR050171">
    <property type="entry name" value="MFS_Transporters"/>
</dbReference>
<keyword evidence="2" id="KW-0813">Transport</keyword>
<dbReference type="SUPFAM" id="SSF103473">
    <property type="entry name" value="MFS general substrate transporter"/>
    <property type="match status" value="1"/>
</dbReference>
<evidence type="ECO:0000313" key="10">
    <source>
        <dbReference type="Proteomes" id="UP000472580"/>
    </source>
</evidence>
<feature type="domain" description="Major facilitator superfamily (MFS) profile" evidence="8">
    <location>
        <begin position="1"/>
        <end position="377"/>
    </location>
</feature>
<dbReference type="PANTHER" id="PTHR23517">
    <property type="entry name" value="RESISTANCE PROTEIN MDTM, PUTATIVE-RELATED-RELATED"/>
    <property type="match status" value="1"/>
</dbReference>
<comment type="caution">
    <text evidence="9">The sequence shown here is derived from an EMBL/GenBank/DDBJ whole genome shotgun (WGS) entry which is preliminary data.</text>
</comment>
<feature type="transmembrane region" description="Helical" evidence="7">
    <location>
        <begin position="191"/>
        <end position="214"/>
    </location>
</feature>
<feature type="transmembrane region" description="Helical" evidence="7">
    <location>
        <begin position="87"/>
        <end position="110"/>
    </location>
</feature>
<dbReference type="InterPro" id="IPR036259">
    <property type="entry name" value="MFS_trans_sf"/>
</dbReference>
<evidence type="ECO:0000256" key="7">
    <source>
        <dbReference type="SAM" id="Phobius"/>
    </source>
</evidence>
<feature type="transmembrane region" description="Helical" evidence="7">
    <location>
        <begin position="150"/>
        <end position="170"/>
    </location>
</feature>
<dbReference type="GO" id="GO:0022857">
    <property type="term" value="F:transmembrane transporter activity"/>
    <property type="evidence" value="ECO:0007669"/>
    <property type="project" value="InterPro"/>
</dbReference>
<dbReference type="InterPro" id="IPR011701">
    <property type="entry name" value="MFS"/>
</dbReference>
<feature type="transmembrane region" description="Helical" evidence="7">
    <location>
        <begin position="340"/>
        <end position="367"/>
    </location>
</feature>
<evidence type="ECO:0000256" key="5">
    <source>
        <dbReference type="ARBA" id="ARBA00022989"/>
    </source>
</evidence>
<evidence type="ECO:0000256" key="3">
    <source>
        <dbReference type="ARBA" id="ARBA00022475"/>
    </source>
</evidence>
<gene>
    <name evidence="9" type="ORF">E5987_03790</name>
</gene>
<protein>
    <submittedName>
        <fullName evidence="9">MFS transporter</fullName>
    </submittedName>
</protein>
<sequence length="404" mass="43472">MGLLHCGFISSRVITTLYALHNGQPAWIVGVTLSVYAAVPALISIHVGKWIDRIGVKIPIIIACLLICVACAVPIFFPYETFGIKPIYITCLLAGTGFVFALISGQGLIGHLTTNKTRATGFTFQSMAFSASGAAGPVIAGYLIDEKNYYWAYGGALGFALAAALVFLLISRGLPSSLNANKQKKVEKHSLFELFKHPLIRNVLLASALVSMAWDLQAFMIPVYGTEIGLDAVAIGWLLSVFSVCSFAVRALMPILSHHFKEWSIIIFVLVSTGVSYLIFPFTTSLAVLFVLCGWLGASLGASQPNVLSLLHQVTPEERIGEAIGIRTMLMNSSHTVLPLLFGFGGSVIGAAAAFWSLGATMILGAFGIQRSNKNIASDRGMPDEEKAIERSLIDAKKQKIHHK</sequence>